<evidence type="ECO:0000313" key="1">
    <source>
        <dbReference type="EMBL" id="PNH10635.1"/>
    </source>
</evidence>
<keyword evidence="2" id="KW-1185">Reference proteome</keyword>
<comment type="caution">
    <text evidence="1">The sequence shown here is derived from an EMBL/GenBank/DDBJ whole genome shotgun (WGS) entry which is preliminary data.</text>
</comment>
<evidence type="ECO:0000313" key="2">
    <source>
        <dbReference type="Proteomes" id="UP000236333"/>
    </source>
</evidence>
<name>A0A2J8ADP5_9CHLO</name>
<proteinExistence type="predicted"/>
<gene>
    <name evidence="1" type="ORF">TSOC_002617</name>
</gene>
<dbReference type="AlphaFoldDB" id="A0A2J8ADP5"/>
<organism evidence="1 2">
    <name type="scientific">Tetrabaena socialis</name>
    <dbReference type="NCBI Taxonomy" id="47790"/>
    <lineage>
        <taxon>Eukaryota</taxon>
        <taxon>Viridiplantae</taxon>
        <taxon>Chlorophyta</taxon>
        <taxon>core chlorophytes</taxon>
        <taxon>Chlorophyceae</taxon>
        <taxon>CS clade</taxon>
        <taxon>Chlamydomonadales</taxon>
        <taxon>Tetrabaenaceae</taxon>
        <taxon>Tetrabaena</taxon>
    </lineage>
</organism>
<dbReference type="Proteomes" id="UP000236333">
    <property type="component" value="Unassembled WGS sequence"/>
</dbReference>
<sequence length="218" mass="24847">MGDKIWSFMETWFSALMSRDACLPKWATDSTVVASLEAKSPSNVESTSRFLTPIFTDLFGDCSNINGFKTLLTSCIGFTSDDTCESSSGDGNSSSRCAWKFYGTVFTKEYCDARDSMIINSLVVQTDAGEWRMQQKDLIDSLQPVPHNYRRYQQERGECCTTPLVCCRHWYHVEPTAGYQQQQQSGYDQPAAGYHQSGCHQSGYHQQQSLAHHWYQWY</sequence>
<dbReference type="EMBL" id="PGGS01000050">
    <property type="protein sequence ID" value="PNH10635.1"/>
    <property type="molecule type" value="Genomic_DNA"/>
</dbReference>
<reference evidence="1 2" key="1">
    <citation type="journal article" date="2017" name="Mol. Biol. Evol.">
        <title>The 4-celled Tetrabaena socialis nuclear genome reveals the essential components for genetic control of cell number at the origin of multicellularity in the volvocine lineage.</title>
        <authorList>
            <person name="Featherston J."/>
            <person name="Arakaki Y."/>
            <person name="Hanschen E.R."/>
            <person name="Ferris P.J."/>
            <person name="Michod R.E."/>
            <person name="Olson B.J.S.C."/>
            <person name="Nozaki H."/>
            <person name="Durand P.M."/>
        </authorList>
    </citation>
    <scope>NUCLEOTIDE SEQUENCE [LARGE SCALE GENOMIC DNA]</scope>
    <source>
        <strain evidence="1 2">NIES-571</strain>
    </source>
</reference>
<accession>A0A2J8ADP5</accession>
<protein>
    <submittedName>
        <fullName evidence="1">Uncharacterized protein</fullName>
    </submittedName>
</protein>